<dbReference type="InterPro" id="IPR023296">
    <property type="entry name" value="Glyco_hydro_beta-prop_sf"/>
</dbReference>
<reference evidence="1 2" key="1">
    <citation type="journal article" date="2011" name="J. Gen. Appl. Microbiol.">
        <title>Draft genome sequencing of the enigmatic yeast Saitoella complicata.</title>
        <authorList>
            <person name="Nishida H."/>
            <person name="Hamamoto M."/>
            <person name="Sugiyama J."/>
        </authorList>
    </citation>
    <scope>NUCLEOTIDE SEQUENCE [LARGE SCALE GENOMIC DNA]</scope>
    <source>
        <strain evidence="1 2">NRRL Y-17804</strain>
    </source>
</reference>
<dbReference type="AlphaFoldDB" id="A0A0E9NJE9"/>
<protein>
    <recommendedName>
        <fullName evidence="3">Glycosyl hydrolase family 32 N-terminal domain-containing protein</fullName>
    </recommendedName>
</protein>
<evidence type="ECO:0000313" key="1">
    <source>
        <dbReference type="EMBL" id="GAO49969.1"/>
    </source>
</evidence>
<name>A0A0E9NJE9_SAICN</name>
<dbReference type="Gene3D" id="2.115.10.20">
    <property type="entry name" value="Glycosyl hydrolase domain, family 43"/>
    <property type="match status" value="1"/>
</dbReference>
<reference evidence="1 2" key="2">
    <citation type="journal article" date="2014" name="J. Gen. Appl. Microbiol.">
        <title>The early diverging ascomycetous budding yeast Saitoella complicata has three histone deacetylases belonging to the Clr6, Hos2, and Rpd3 lineages.</title>
        <authorList>
            <person name="Nishida H."/>
            <person name="Matsumoto T."/>
            <person name="Kondo S."/>
            <person name="Hamamoto M."/>
            <person name="Yoshikawa H."/>
        </authorList>
    </citation>
    <scope>NUCLEOTIDE SEQUENCE [LARGE SCALE GENOMIC DNA]</scope>
    <source>
        <strain evidence="1 2">NRRL Y-17804</strain>
    </source>
</reference>
<dbReference type="RefSeq" id="XP_019021316.1">
    <property type="nucleotide sequence ID" value="XM_019167067.1"/>
</dbReference>
<gene>
    <name evidence="1" type="ORF">G7K_4104-t1</name>
</gene>
<comment type="caution">
    <text evidence="1">The sequence shown here is derived from an EMBL/GenBank/DDBJ whole genome shotgun (WGS) entry which is preliminary data.</text>
</comment>
<evidence type="ECO:0000313" key="2">
    <source>
        <dbReference type="Proteomes" id="UP000033140"/>
    </source>
</evidence>
<proteinExistence type="predicted"/>
<dbReference type="EMBL" id="BACD03000027">
    <property type="protein sequence ID" value="GAO49969.1"/>
    <property type="molecule type" value="Genomic_DNA"/>
</dbReference>
<dbReference type="Proteomes" id="UP000033140">
    <property type="component" value="Unassembled WGS sequence"/>
</dbReference>
<sequence>MFYMGNERDDKRRIRLAESKDGRKWTVDPDYVVEPGSEEGSDVSGGNLWEWQGELYVIYHASNGKSYARTIDKTLRNVGSKPILLHKASGSGDDVGRVAAPEIVNFGGQQLLFYESGDRLGATIAWAKTG</sequence>
<reference evidence="1 2" key="3">
    <citation type="journal article" date="2015" name="Genome Announc.">
        <title>Draft Genome Sequence of the Archiascomycetous Yeast Saitoella complicata.</title>
        <authorList>
            <person name="Yamauchi K."/>
            <person name="Kondo S."/>
            <person name="Hamamoto M."/>
            <person name="Takahashi Y."/>
            <person name="Ogura Y."/>
            <person name="Hayashi T."/>
            <person name="Nishida H."/>
        </authorList>
    </citation>
    <scope>NUCLEOTIDE SEQUENCE [LARGE SCALE GENOMIC DNA]</scope>
    <source>
        <strain evidence="1 2">NRRL Y-17804</strain>
    </source>
</reference>
<dbReference type="SUPFAM" id="SSF75005">
    <property type="entry name" value="Arabinanase/levansucrase/invertase"/>
    <property type="match status" value="1"/>
</dbReference>
<organism evidence="1 2">
    <name type="scientific">Saitoella complicata (strain BCRC 22490 / CBS 7301 / JCM 7358 / NBRC 10748 / NRRL Y-17804)</name>
    <dbReference type="NCBI Taxonomy" id="698492"/>
    <lineage>
        <taxon>Eukaryota</taxon>
        <taxon>Fungi</taxon>
        <taxon>Dikarya</taxon>
        <taxon>Ascomycota</taxon>
        <taxon>Taphrinomycotina</taxon>
        <taxon>Taphrinomycotina incertae sedis</taxon>
        <taxon>Saitoella</taxon>
    </lineage>
</organism>
<dbReference type="OrthoDB" id="5218136at2759"/>
<evidence type="ECO:0008006" key="3">
    <source>
        <dbReference type="Google" id="ProtNLM"/>
    </source>
</evidence>
<keyword evidence="2" id="KW-1185">Reference proteome</keyword>
<accession>A0A0E9NJE9</accession>